<dbReference type="Proteomes" id="UP000546173">
    <property type="component" value="Unassembled WGS sequence"/>
</dbReference>
<dbReference type="GO" id="GO:0016491">
    <property type="term" value="F:oxidoreductase activity"/>
    <property type="evidence" value="ECO:0007669"/>
    <property type="project" value="InterPro"/>
</dbReference>
<dbReference type="Gene3D" id="3.90.180.10">
    <property type="entry name" value="Medium-chain alcohol dehydrogenases, catalytic domain"/>
    <property type="match status" value="1"/>
</dbReference>
<dbReference type="InterPro" id="IPR051603">
    <property type="entry name" value="Zinc-ADH_QOR/CCCR"/>
</dbReference>
<gene>
    <name evidence="3" type="ORF">H7993_05110</name>
</gene>
<dbReference type="Gene3D" id="3.40.50.720">
    <property type="entry name" value="NAD(P)-binding Rossmann-like Domain"/>
    <property type="match status" value="1"/>
</dbReference>
<dbReference type="Pfam" id="PF13602">
    <property type="entry name" value="ADH_zinc_N_2"/>
    <property type="match status" value="1"/>
</dbReference>
<keyword evidence="4" id="KW-1185">Reference proteome</keyword>
<dbReference type="PANTHER" id="PTHR44154:SF1">
    <property type="entry name" value="QUINONE OXIDOREDUCTASE"/>
    <property type="match status" value="1"/>
</dbReference>
<evidence type="ECO:0000259" key="2">
    <source>
        <dbReference type="SMART" id="SM00829"/>
    </source>
</evidence>
<comment type="caution">
    <text evidence="3">The sequence shown here is derived from an EMBL/GenBank/DDBJ whole genome shotgun (WGS) entry which is preliminary data.</text>
</comment>
<sequence length="330" mass="35019">MKAIAISHHGDCNSFMEINVPAPFARPGHVVIDVRATSVNPVDTKIRRGSEGTQGLTFPAVLHIDVAGVVSSVGDGVTRFKPGDEVYGAFGGIVGIPGALADQLEADADMLAIKPRSLSFGDAASLPLVGITAWEALIDRASIKPGDHVLVHGGTGGVGHIGIQLAKVMGAQVATTISTEAKAVIARGLGADSIIFYRNESTQDYVQRITQGNGFDTVFDTLGGDVLQHSFSAAKRKGHVVSLIGYDTYDLSEMHFKALRLDFVFMAISIIHNEGRKLHGNILERLAILVDRGLVKTLIDERHEFSVAGTSAAHARLESGEAIGKVIIER</sequence>
<dbReference type="InterPro" id="IPR020843">
    <property type="entry name" value="ER"/>
</dbReference>
<accession>A0A7X1G3F8</accession>
<evidence type="ECO:0000256" key="1">
    <source>
        <dbReference type="ARBA" id="ARBA00022857"/>
    </source>
</evidence>
<evidence type="ECO:0000313" key="4">
    <source>
        <dbReference type="Proteomes" id="UP000546173"/>
    </source>
</evidence>
<feature type="domain" description="Enoyl reductase (ER)" evidence="2">
    <location>
        <begin position="10"/>
        <end position="328"/>
    </location>
</feature>
<dbReference type="SUPFAM" id="SSF50129">
    <property type="entry name" value="GroES-like"/>
    <property type="match status" value="1"/>
</dbReference>
<dbReference type="SMART" id="SM00829">
    <property type="entry name" value="PKS_ER"/>
    <property type="match status" value="1"/>
</dbReference>
<dbReference type="PANTHER" id="PTHR44154">
    <property type="entry name" value="QUINONE OXIDOREDUCTASE"/>
    <property type="match status" value="1"/>
</dbReference>
<dbReference type="RefSeq" id="WP_185793684.1">
    <property type="nucleotide sequence ID" value="NZ_JACMYH010000001.1"/>
</dbReference>
<dbReference type="SUPFAM" id="SSF51735">
    <property type="entry name" value="NAD(P)-binding Rossmann-fold domains"/>
    <property type="match status" value="1"/>
</dbReference>
<dbReference type="InterPro" id="IPR013154">
    <property type="entry name" value="ADH-like_N"/>
</dbReference>
<organism evidence="3 4">
    <name type="scientific">Pseudomonas baltica</name>
    <dbReference type="NCBI Taxonomy" id="2762576"/>
    <lineage>
        <taxon>Bacteria</taxon>
        <taxon>Pseudomonadati</taxon>
        <taxon>Pseudomonadota</taxon>
        <taxon>Gammaproteobacteria</taxon>
        <taxon>Pseudomonadales</taxon>
        <taxon>Pseudomonadaceae</taxon>
        <taxon>Pseudomonas</taxon>
    </lineage>
</organism>
<dbReference type="InterPro" id="IPR036291">
    <property type="entry name" value="NAD(P)-bd_dom_sf"/>
</dbReference>
<protein>
    <submittedName>
        <fullName evidence="3">Zinc-binding dehydrogenase</fullName>
    </submittedName>
</protein>
<dbReference type="EMBL" id="JACMYH010000001">
    <property type="protein sequence ID" value="MBC2677768.1"/>
    <property type="molecule type" value="Genomic_DNA"/>
</dbReference>
<evidence type="ECO:0000313" key="3">
    <source>
        <dbReference type="EMBL" id="MBC2677768.1"/>
    </source>
</evidence>
<proteinExistence type="predicted"/>
<dbReference type="Pfam" id="PF08240">
    <property type="entry name" value="ADH_N"/>
    <property type="match status" value="1"/>
</dbReference>
<reference evidence="3 4" key="1">
    <citation type="submission" date="2020-08" db="EMBL/GenBank/DDBJ databases">
        <title>Pseudomonas sp. nov.</title>
        <authorList>
            <person name="Gieschler S."/>
            <person name="Fiedler G."/>
            <person name="Brinks E."/>
            <person name="Boehnlein C."/>
            <person name="Franz C.M.A.P."/>
            <person name="Kabisch J."/>
        </authorList>
    </citation>
    <scope>NUCLEOTIDE SEQUENCE [LARGE SCALE GENOMIC DNA]</scope>
    <source>
        <strain evidence="3 4">MBT-2</strain>
    </source>
</reference>
<name>A0A7X1G3F8_9PSED</name>
<dbReference type="InterPro" id="IPR011032">
    <property type="entry name" value="GroES-like_sf"/>
</dbReference>
<dbReference type="AlphaFoldDB" id="A0A7X1G3F8"/>
<keyword evidence="1" id="KW-0521">NADP</keyword>